<dbReference type="FunFam" id="3.80.10.10:FF:000095">
    <property type="entry name" value="LRR receptor-like serine/threonine-protein kinase GSO1"/>
    <property type="match status" value="2"/>
</dbReference>
<comment type="subcellular location">
    <subcellularLocation>
        <location evidence="1">Cell membrane</location>
        <topology evidence="1">Single-pass type I membrane protein</topology>
    </subcellularLocation>
</comment>
<gene>
    <name evidence="24" type="ORF">Sango_0092100</name>
</gene>
<feature type="binding site" evidence="21">
    <location>
        <position position="873"/>
    </location>
    <ligand>
        <name>ATP</name>
        <dbReference type="ChEBI" id="CHEBI:30616"/>
    </ligand>
</feature>
<evidence type="ECO:0000256" key="8">
    <source>
        <dbReference type="ARBA" id="ARBA00022679"/>
    </source>
</evidence>
<dbReference type="EC" id="2.7.11.1" evidence="3"/>
<dbReference type="Gene3D" id="3.80.10.10">
    <property type="entry name" value="Ribonuclease Inhibitor"/>
    <property type="match status" value="4"/>
</dbReference>
<evidence type="ECO:0000256" key="2">
    <source>
        <dbReference type="ARBA" id="ARBA00008684"/>
    </source>
</evidence>
<dbReference type="Pfam" id="PF08263">
    <property type="entry name" value="LRRNT_2"/>
    <property type="match status" value="1"/>
</dbReference>
<dbReference type="PANTHER" id="PTHR48056">
    <property type="entry name" value="LRR RECEPTOR-LIKE SERINE/THREONINE-PROTEIN KINASE-RELATED"/>
    <property type="match status" value="1"/>
</dbReference>
<keyword evidence="11" id="KW-0677">Repeat</keyword>
<dbReference type="EMBL" id="JACGWL010000001">
    <property type="protein sequence ID" value="KAK4410191.1"/>
    <property type="molecule type" value="Genomic_DNA"/>
</dbReference>
<evidence type="ECO:0000256" key="13">
    <source>
        <dbReference type="ARBA" id="ARBA00022777"/>
    </source>
</evidence>
<dbReference type="GO" id="GO:0004674">
    <property type="term" value="F:protein serine/threonine kinase activity"/>
    <property type="evidence" value="ECO:0007669"/>
    <property type="project" value="UniProtKB-KW"/>
</dbReference>
<evidence type="ECO:0000256" key="21">
    <source>
        <dbReference type="PROSITE-ProRule" id="PRU10141"/>
    </source>
</evidence>
<dbReference type="Proteomes" id="UP001289374">
    <property type="component" value="Unassembled WGS sequence"/>
</dbReference>
<keyword evidence="12 21" id="KW-0547">Nucleotide-binding</keyword>
<evidence type="ECO:0000313" key="25">
    <source>
        <dbReference type="Proteomes" id="UP001289374"/>
    </source>
</evidence>
<dbReference type="FunFam" id="3.80.10.10:FF:000470">
    <property type="entry name" value="LRR receptor-like serine/threonine-protein kinase RPK2"/>
    <property type="match status" value="1"/>
</dbReference>
<keyword evidence="13 24" id="KW-0418">Kinase</keyword>
<dbReference type="GO" id="GO:0006952">
    <property type="term" value="P:defense response"/>
    <property type="evidence" value="ECO:0007669"/>
    <property type="project" value="UniProtKB-ARBA"/>
</dbReference>
<evidence type="ECO:0000256" key="10">
    <source>
        <dbReference type="ARBA" id="ARBA00022729"/>
    </source>
</evidence>
<dbReference type="Pfam" id="PF00069">
    <property type="entry name" value="Pkinase"/>
    <property type="match status" value="1"/>
</dbReference>
<keyword evidence="7" id="KW-0433">Leucine-rich repeat</keyword>
<dbReference type="Pfam" id="PF00560">
    <property type="entry name" value="LRR_1"/>
    <property type="match status" value="5"/>
</dbReference>
<dbReference type="InterPro" id="IPR017441">
    <property type="entry name" value="Protein_kinase_ATP_BS"/>
</dbReference>
<evidence type="ECO:0000256" key="15">
    <source>
        <dbReference type="ARBA" id="ARBA00022989"/>
    </source>
</evidence>
<evidence type="ECO:0000256" key="16">
    <source>
        <dbReference type="ARBA" id="ARBA00023136"/>
    </source>
</evidence>
<sequence>MSQHWTVRACCCGLQAAILILDFSQPSTKFRQETKYQIQGTMLSKSPALSIISSLCFFWFLIFSFPSCSALETNATDYEALMAFKSHLLLQENSILATNWSSTAHFCSWLGVKCLNKRVIGLQLSGLALQGQLSSDIANMSHLVEIDLSSNDLGGVLPSELGFLQRLRILNVTKNSLQGRIPENLSRCGELQELDLSYNFIAGSIPEELGRLRNLRQLAVDHNNLTGRIPASLGNFSKLEYFYLHENDLVGEIPVELGKLASVTVIALRNNNHTGSIPDSIFNISTMQVMDLSINGLSGRLPDSLGSRLPSLQRLFLDSNRITGRIPAFLSNASKLTHLFLTENDLSGNIPDEFCELQNLEWFEFEYNQISGGIPYSLFNITSLEILKTRHNYLSGGLPHDLGNWLPNLQEIFLSHNQFSGEIPPSICNATKLTSLEASNNSFNGPVPMMLGNLVELEHLNLQVNLLVNNPLSTHLDFFDSLVNCRNLQYLVLDSNPLNGIIPDSVGNLSSNLKVLTAISCKLKGGIPHSIGNLSSLNFLGLSNNNLQGKVPSSFAGLQNLERIYLTGNKLEGTVPTEFCSIQVLGILHLGENSFSGSIPLCFQNLTELREISLAANSLNSTVPLGFWDLVKVEGVNLSRNQLHGTLPMELGNLKAVNIMDLSSNDFSGEIPNSVGSLQNLLTLDMSRNKFQGPIPNSLSNLIVIEFLDLSLNELSGGIPPSLGSLLDLKYLNLSFNMLQGEIPTTGVFTNITSEDLMGNPNLCGAPKLNFPLCSARAPGQRKKSSLVLKITIPIAATLLVLIGLLVWLSLSRKKHLKNPTGSDSLPVGHQGISYYELLRATESFCESNLLGKGSSGMVYKADLSDGTVAAIKVFNMEYTRALQNFDVECEVLSKVRHRNLVKIISVCSNMDFKAMALEFMPNGSLDKWLHFESNSLSLVQRLDIVIDVAMAIEYLHHDYMIPIVHCDLKPSNVLLDEDMTAHVADFGIAKILAQDEELIRTKTLGTIGYIAPEFGLDGHVSTKVDVYSFGILLLETFTGKRPTDDMFREGLSLHQWVNRSFPGALKEVLDPNLVYDLNSGKEGVTKKQSQVGDLLMPLIHVALLCLKDLPEERIDMRGIGVELKKIRAQLKHSCGRSQTPKY</sequence>
<dbReference type="FunFam" id="1.10.510.10:FF:000358">
    <property type="entry name" value="Putative leucine-rich repeat receptor-like serine/threonine-protein kinase"/>
    <property type="match status" value="1"/>
</dbReference>
<dbReference type="SMART" id="SM00220">
    <property type="entry name" value="S_TKc"/>
    <property type="match status" value="1"/>
</dbReference>
<dbReference type="GO" id="GO:0005886">
    <property type="term" value="C:plasma membrane"/>
    <property type="evidence" value="ECO:0007669"/>
    <property type="project" value="UniProtKB-SubCell"/>
</dbReference>
<evidence type="ECO:0000256" key="12">
    <source>
        <dbReference type="ARBA" id="ARBA00022741"/>
    </source>
</evidence>
<dbReference type="SMART" id="SM00369">
    <property type="entry name" value="LRR_TYP"/>
    <property type="match status" value="10"/>
</dbReference>
<evidence type="ECO:0000256" key="3">
    <source>
        <dbReference type="ARBA" id="ARBA00012513"/>
    </source>
</evidence>
<comment type="catalytic activity">
    <reaction evidence="20">
        <text>L-seryl-[protein] + ATP = O-phospho-L-seryl-[protein] + ADP + H(+)</text>
        <dbReference type="Rhea" id="RHEA:17989"/>
        <dbReference type="Rhea" id="RHEA-COMP:9863"/>
        <dbReference type="Rhea" id="RHEA-COMP:11604"/>
        <dbReference type="ChEBI" id="CHEBI:15378"/>
        <dbReference type="ChEBI" id="CHEBI:29999"/>
        <dbReference type="ChEBI" id="CHEBI:30616"/>
        <dbReference type="ChEBI" id="CHEBI:83421"/>
        <dbReference type="ChEBI" id="CHEBI:456216"/>
        <dbReference type="EC" id="2.7.11.1"/>
    </reaction>
</comment>
<dbReference type="FunFam" id="3.30.200.20:FF:000661">
    <property type="entry name" value="Serine-threonine protein kinase plant-type"/>
    <property type="match status" value="1"/>
</dbReference>
<evidence type="ECO:0000256" key="19">
    <source>
        <dbReference type="ARBA" id="ARBA00047899"/>
    </source>
</evidence>
<dbReference type="Gene3D" id="1.10.510.10">
    <property type="entry name" value="Transferase(Phosphotransferase) domain 1"/>
    <property type="match status" value="1"/>
</dbReference>
<evidence type="ECO:0000256" key="22">
    <source>
        <dbReference type="SAM" id="Phobius"/>
    </source>
</evidence>
<keyword evidence="14 21" id="KW-0067">ATP-binding</keyword>
<evidence type="ECO:0000256" key="7">
    <source>
        <dbReference type="ARBA" id="ARBA00022614"/>
    </source>
</evidence>
<dbReference type="PROSITE" id="PS50011">
    <property type="entry name" value="PROTEIN_KINASE_DOM"/>
    <property type="match status" value="1"/>
</dbReference>
<dbReference type="GO" id="GO:0051606">
    <property type="term" value="P:detection of stimulus"/>
    <property type="evidence" value="ECO:0007669"/>
    <property type="project" value="UniProtKB-ARBA"/>
</dbReference>
<proteinExistence type="inferred from homology"/>
<keyword evidence="16 22" id="KW-0472">Membrane</keyword>
<keyword evidence="8" id="KW-0808">Transferase</keyword>
<keyword evidence="4" id="KW-1003">Cell membrane</keyword>
<feature type="transmembrane region" description="Helical" evidence="22">
    <location>
        <begin position="48"/>
        <end position="65"/>
    </location>
</feature>
<evidence type="ECO:0000256" key="1">
    <source>
        <dbReference type="ARBA" id="ARBA00004251"/>
    </source>
</evidence>
<comment type="caution">
    <text evidence="24">The sequence shown here is derived from an EMBL/GenBank/DDBJ whole genome shotgun (WGS) entry which is preliminary data.</text>
</comment>
<dbReference type="InterPro" id="IPR003591">
    <property type="entry name" value="Leu-rich_rpt_typical-subtyp"/>
</dbReference>
<dbReference type="InterPro" id="IPR001611">
    <property type="entry name" value="Leu-rich_rpt"/>
</dbReference>
<evidence type="ECO:0000256" key="4">
    <source>
        <dbReference type="ARBA" id="ARBA00022475"/>
    </source>
</evidence>
<keyword evidence="5" id="KW-0723">Serine/threonine-protein kinase</keyword>
<evidence type="ECO:0000256" key="20">
    <source>
        <dbReference type="ARBA" id="ARBA00048679"/>
    </source>
</evidence>
<evidence type="ECO:0000259" key="23">
    <source>
        <dbReference type="PROSITE" id="PS50011"/>
    </source>
</evidence>
<dbReference type="PANTHER" id="PTHR48056:SF73">
    <property type="entry name" value="LRR RECEPTOR-LIKE SERINE_THREONINE-PROTEIN KINASE EFR"/>
    <property type="match status" value="1"/>
</dbReference>
<dbReference type="AlphaFoldDB" id="A0AAE1XEY1"/>
<reference evidence="24" key="1">
    <citation type="submission" date="2020-06" db="EMBL/GenBank/DDBJ databases">
        <authorList>
            <person name="Li T."/>
            <person name="Hu X."/>
            <person name="Zhang T."/>
            <person name="Song X."/>
            <person name="Zhang H."/>
            <person name="Dai N."/>
            <person name="Sheng W."/>
            <person name="Hou X."/>
            <person name="Wei L."/>
        </authorList>
    </citation>
    <scope>NUCLEOTIDE SEQUENCE</scope>
    <source>
        <strain evidence="24">K16</strain>
        <tissue evidence="24">Leaf</tissue>
    </source>
</reference>
<dbReference type="InterPro" id="IPR008271">
    <property type="entry name" value="Ser/Thr_kinase_AS"/>
</dbReference>
<keyword evidence="18" id="KW-0325">Glycoprotein</keyword>
<dbReference type="InterPro" id="IPR050647">
    <property type="entry name" value="Plant_LRR-RLKs"/>
</dbReference>
<name>A0AAE1XEY1_9LAMI</name>
<dbReference type="FunFam" id="3.80.10.10:FF:000129">
    <property type="entry name" value="Leucine-rich repeat receptor-like kinase"/>
    <property type="match status" value="1"/>
</dbReference>
<dbReference type="GO" id="GO:0005524">
    <property type="term" value="F:ATP binding"/>
    <property type="evidence" value="ECO:0007669"/>
    <property type="project" value="UniProtKB-UniRule"/>
</dbReference>
<protein>
    <recommendedName>
        <fullName evidence="3">non-specific serine/threonine protein kinase</fullName>
        <ecNumber evidence="3">2.7.11.1</ecNumber>
    </recommendedName>
</protein>
<reference evidence="24" key="2">
    <citation type="journal article" date="2024" name="Plant">
        <title>Genomic evolution and insights into agronomic trait innovations of Sesamum species.</title>
        <authorList>
            <person name="Miao H."/>
            <person name="Wang L."/>
            <person name="Qu L."/>
            <person name="Liu H."/>
            <person name="Sun Y."/>
            <person name="Le M."/>
            <person name="Wang Q."/>
            <person name="Wei S."/>
            <person name="Zheng Y."/>
            <person name="Lin W."/>
            <person name="Duan Y."/>
            <person name="Cao H."/>
            <person name="Xiong S."/>
            <person name="Wang X."/>
            <person name="Wei L."/>
            <person name="Li C."/>
            <person name="Ma Q."/>
            <person name="Ju M."/>
            <person name="Zhao R."/>
            <person name="Li G."/>
            <person name="Mu C."/>
            <person name="Tian Q."/>
            <person name="Mei H."/>
            <person name="Zhang T."/>
            <person name="Gao T."/>
            <person name="Zhang H."/>
        </authorList>
    </citation>
    <scope>NUCLEOTIDE SEQUENCE</scope>
    <source>
        <strain evidence="24">K16</strain>
    </source>
</reference>
<evidence type="ECO:0000256" key="5">
    <source>
        <dbReference type="ARBA" id="ARBA00022527"/>
    </source>
</evidence>
<evidence type="ECO:0000256" key="17">
    <source>
        <dbReference type="ARBA" id="ARBA00023170"/>
    </source>
</evidence>
<keyword evidence="10" id="KW-0732">Signal</keyword>
<evidence type="ECO:0000256" key="6">
    <source>
        <dbReference type="ARBA" id="ARBA00022553"/>
    </source>
</evidence>
<dbReference type="PROSITE" id="PS00107">
    <property type="entry name" value="PROTEIN_KINASE_ATP"/>
    <property type="match status" value="1"/>
</dbReference>
<dbReference type="GO" id="GO:0051707">
    <property type="term" value="P:response to other organism"/>
    <property type="evidence" value="ECO:0007669"/>
    <property type="project" value="UniProtKB-ARBA"/>
</dbReference>
<organism evidence="24 25">
    <name type="scientific">Sesamum angolense</name>
    <dbReference type="NCBI Taxonomy" id="2727404"/>
    <lineage>
        <taxon>Eukaryota</taxon>
        <taxon>Viridiplantae</taxon>
        <taxon>Streptophyta</taxon>
        <taxon>Embryophyta</taxon>
        <taxon>Tracheophyta</taxon>
        <taxon>Spermatophyta</taxon>
        <taxon>Magnoliopsida</taxon>
        <taxon>eudicotyledons</taxon>
        <taxon>Gunneridae</taxon>
        <taxon>Pentapetalae</taxon>
        <taxon>asterids</taxon>
        <taxon>lamiids</taxon>
        <taxon>Lamiales</taxon>
        <taxon>Pedaliaceae</taxon>
        <taxon>Sesamum</taxon>
    </lineage>
</organism>
<dbReference type="PROSITE" id="PS00108">
    <property type="entry name" value="PROTEIN_KINASE_ST"/>
    <property type="match status" value="1"/>
</dbReference>
<dbReference type="Pfam" id="PF13855">
    <property type="entry name" value="LRR_8"/>
    <property type="match status" value="3"/>
</dbReference>
<comment type="similarity">
    <text evidence="2">Belongs to the protein kinase superfamily. Ser/Thr protein kinase family.</text>
</comment>
<keyword evidence="25" id="KW-1185">Reference proteome</keyword>
<evidence type="ECO:0000256" key="9">
    <source>
        <dbReference type="ARBA" id="ARBA00022692"/>
    </source>
</evidence>
<keyword evidence="17 24" id="KW-0675">Receptor</keyword>
<dbReference type="Gene3D" id="3.30.200.20">
    <property type="entry name" value="Phosphorylase Kinase, domain 1"/>
    <property type="match status" value="1"/>
</dbReference>
<dbReference type="GO" id="GO:0033612">
    <property type="term" value="F:receptor serine/threonine kinase binding"/>
    <property type="evidence" value="ECO:0007669"/>
    <property type="project" value="TreeGrafter"/>
</dbReference>
<evidence type="ECO:0000313" key="24">
    <source>
        <dbReference type="EMBL" id="KAK4410191.1"/>
    </source>
</evidence>
<dbReference type="InterPro" id="IPR032675">
    <property type="entry name" value="LRR_dom_sf"/>
</dbReference>
<feature type="transmembrane region" description="Helical" evidence="22">
    <location>
        <begin position="787"/>
        <end position="811"/>
    </location>
</feature>
<evidence type="ECO:0000256" key="11">
    <source>
        <dbReference type="ARBA" id="ARBA00022737"/>
    </source>
</evidence>
<keyword evidence="15 22" id="KW-1133">Transmembrane helix</keyword>
<evidence type="ECO:0000256" key="18">
    <source>
        <dbReference type="ARBA" id="ARBA00023180"/>
    </source>
</evidence>
<dbReference type="SUPFAM" id="SSF52058">
    <property type="entry name" value="L domain-like"/>
    <property type="match status" value="3"/>
</dbReference>
<keyword evidence="9 22" id="KW-0812">Transmembrane</keyword>
<dbReference type="SUPFAM" id="SSF56112">
    <property type="entry name" value="Protein kinase-like (PK-like)"/>
    <property type="match status" value="1"/>
</dbReference>
<evidence type="ECO:0000256" key="14">
    <source>
        <dbReference type="ARBA" id="ARBA00022840"/>
    </source>
</evidence>
<feature type="domain" description="Protein kinase" evidence="23">
    <location>
        <begin position="845"/>
        <end position="1131"/>
    </location>
</feature>
<comment type="catalytic activity">
    <reaction evidence="19">
        <text>L-threonyl-[protein] + ATP = O-phospho-L-threonyl-[protein] + ADP + H(+)</text>
        <dbReference type="Rhea" id="RHEA:46608"/>
        <dbReference type="Rhea" id="RHEA-COMP:11060"/>
        <dbReference type="Rhea" id="RHEA-COMP:11605"/>
        <dbReference type="ChEBI" id="CHEBI:15378"/>
        <dbReference type="ChEBI" id="CHEBI:30013"/>
        <dbReference type="ChEBI" id="CHEBI:30616"/>
        <dbReference type="ChEBI" id="CHEBI:61977"/>
        <dbReference type="ChEBI" id="CHEBI:456216"/>
        <dbReference type="EC" id="2.7.11.1"/>
    </reaction>
</comment>
<keyword evidence="6" id="KW-0597">Phosphoprotein</keyword>
<accession>A0AAE1XEY1</accession>
<dbReference type="InterPro" id="IPR011009">
    <property type="entry name" value="Kinase-like_dom_sf"/>
</dbReference>
<dbReference type="InterPro" id="IPR013210">
    <property type="entry name" value="LRR_N_plant-typ"/>
</dbReference>
<dbReference type="InterPro" id="IPR000719">
    <property type="entry name" value="Prot_kinase_dom"/>
</dbReference>